<evidence type="ECO:0000256" key="1">
    <source>
        <dbReference type="SAM" id="MobiDB-lite"/>
    </source>
</evidence>
<feature type="region of interest" description="Disordered" evidence="1">
    <location>
        <begin position="316"/>
        <end position="342"/>
    </location>
</feature>
<name>A0A6L2L790_TANCI</name>
<organism evidence="2">
    <name type="scientific">Tanacetum cinerariifolium</name>
    <name type="common">Dalmatian daisy</name>
    <name type="synonym">Chrysanthemum cinerariifolium</name>
    <dbReference type="NCBI Taxonomy" id="118510"/>
    <lineage>
        <taxon>Eukaryota</taxon>
        <taxon>Viridiplantae</taxon>
        <taxon>Streptophyta</taxon>
        <taxon>Embryophyta</taxon>
        <taxon>Tracheophyta</taxon>
        <taxon>Spermatophyta</taxon>
        <taxon>Magnoliopsida</taxon>
        <taxon>eudicotyledons</taxon>
        <taxon>Gunneridae</taxon>
        <taxon>Pentapetalae</taxon>
        <taxon>asterids</taxon>
        <taxon>campanulids</taxon>
        <taxon>Asterales</taxon>
        <taxon>Asteraceae</taxon>
        <taxon>Asteroideae</taxon>
        <taxon>Anthemideae</taxon>
        <taxon>Anthemidinae</taxon>
        <taxon>Tanacetum</taxon>
    </lineage>
</organism>
<dbReference type="CDD" id="cd09272">
    <property type="entry name" value="RNase_HI_RT_Ty1"/>
    <property type="match status" value="1"/>
</dbReference>
<dbReference type="PANTHER" id="PTHR11439:SF509">
    <property type="entry name" value="RNA-DIRECTED DNA POLYMERASE"/>
    <property type="match status" value="1"/>
</dbReference>
<protein>
    <recommendedName>
        <fullName evidence="3">Retrovirus-related Pol polyprotein from transposon TNT 1-94</fullName>
    </recommendedName>
</protein>
<reference evidence="2" key="1">
    <citation type="journal article" date="2019" name="Sci. Rep.">
        <title>Draft genome of Tanacetum cinerariifolium, the natural source of mosquito coil.</title>
        <authorList>
            <person name="Yamashiro T."/>
            <person name="Shiraishi A."/>
            <person name="Satake H."/>
            <person name="Nakayama K."/>
        </authorList>
    </citation>
    <scope>NUCLEOTIDE SEQUENCE</scope>
</reference>
<accession>A0A6L2L790</accession>
<proteinExistence type="predicted"/>
<gene>
    <name evidence="2" type="ORF">Tci_028987</name>
</gene>
<evidence type="ECO:0000313" key="2">
    <source>
        <dbReference type="EMBL" id="GEU57009.1"/>
    </source>
</evidence>
<dbReference type="PANTHER" id="PTHR11439">
    <property type="entry name" value="GAG-POL-RELATED RETROTRANSPOSON"/>
    <property type="match status" value="1"/>
</dbReference>
<dbReference type="EMBL" id="BKCJ010003760">
    <property type="protein sequence ID" value="GEU57009.1"/>
    <property type="molecule type" value="Genomic_DNA"/>
</dbReference>
<dbReference type="AlphaFoldDB" id="A0A6L2L790"/>
<comment type="caution">
    <text evidence="2">The sequence shown here is derived from an EMBL/GenBank/DDBJ whole genome shotgun (WGS) entry which is preliminary data.</text>
</comment>
<sequence length="783" mass="90431">MDECVSMSTPMATKRLDADLQGTPTDQTTYRLMIGRIMYLTTSPPDIAFVTFVCARYQARPTVKHLKEVKRIFRYLRQSYNKGLWYLKDSGFELITYSDADHAECKDDCKTEAEYVSLSACFSQGIWMRTQLLDTGYKYNRIPMYFDSKSAIAISCNLVQHSRTKHIDIRPGDAHQDELCPPNKRYALMNANKKVDLKNPLCPYESRILENILQNHPLRFNIATSSLVPWIYLGLFLHTLVEYGSKYKLKFMLDRKGLTMNLDDFRTIFHLPQATDNNHDHFVPAPKFSEMVPFYVNNLGFTLELRSTSNYKTTGLLQPWTTSAPRTPNPETAEEESINNKEDDLFLQDTIQVSLAEQKSLEELEAIQNVEKVKEQLMTAEIKKLVEGSKNVEENVKADSSPVRNDDNQTNLDTRLKPMRDKESPEVENIAEISQPLNVIKEEEESAEYDYELKQREKENHVDEIRNTSSPTTVRSPRIQSTIFVPKRKFNVLAKNIEVIMMELLPKLVDDRIKGIIKTQVPLHVAQGLILEREKSQADVAKMIADAIQQEHKNLRTEISSQVNDAIANHIPSQVDSSVRSYITGPEKIVLSLHKFLAVIFPDDDIKERISDGANGSIVSITKPDNKNLNENDIEDMYLLIVNHKERVHNFQLGVESYQQQVNLTAPTLTFLSIKKYNMFSIISKLVYGIIYENIKKEKRVMRHQEVHKFCDATLKRVLEGLKSYKNDIKYGYVTSNLSKDDVEYLQLFVEEIEDQLKHQDQMRRCEIYMNRRPLGSSRERPE</sequence>
<evidence type="ECO:0008006" key="3">
    <source>
        <dbReference type="Google" id="ProtNLM"/>
    </source>
</evidence>
<feature type="compositionally biased region" description="Polar residues" evidence="1">
    <location>
        <begin position="316"/>
        <end position="330"/>
    </location>
</feature>